<evidence type="ECO:0000313" key="3">
    <source>
        <dbReference type="Proteomes" id="UP000010116"/>
    </source>
</evidence>
<feature type="domain" description="DUF1330" evidence="1">
    <location>
        <begin position="2"/>
        <end position="94"/>
    </location>
</feature>
<accession>J5KAF7</accession>
<dbReference type="PANTHER" id="PTHR41521">
    <property type="match status" value="1"/>
</dbReference>
<organism evidence="2 3">
    <name type="scientific">SAR86 cluster bacterium SAR86B</name>
    <dbReference type="NCBI Taxonomy" id="1123867"/>
    <lineage>
        <taxon>Bacteria</taxon>
        <taxon>Pseudomonadati</taxon>
        <taxon>Pseudomonadota</taxon>
        <taxon>Gammaproteobacteria</taxon>
        <taxon>SAR86 cluster</taxon>
    </lineage>
</organism>
<name>J5KAF7_9GAMM</name>
<dbReference type="InterPro" id="IPR011008">
    <property type="entry name" value="Dimeric_a/b-barrel"/>
</dbReference>
<dbReference type="AlphaFoldDB" id="J5KAF7"/>
<gene>
    <name evidence="2" type="ORF">NT02SARS_1287</name>
</gene>
<evidence type="ECO:0000313" key="2">
    <source>
        <dbReference type="EMBL" id="EJP72408.1"/>
    </source>
</evidence>
<dbReference type="Gene3D" id="3.30.70.100">
    <property type="match status" value="1"/>
</dbReference>
<dbReference type="PANTHER" id="PTHR41521:SF4">
    <property type="entry name" value="BLR0684 PROTEIN"/>
    <property type="match status" value="1"/>
</dbReference>
<dbReference type="Proteomes" id="UP000010116">
    <property type="component" value="Unassembled WGS sequence"/>
</dbReference>
<proteinExistence type="predicted"/>
<protein>
    <recommendedName>
        <fullName evidence="1">DUF1330 domain-containing protein</fullName>
    </recommendedName>
</protein>
<sequence length="95" mass="10984">MKGYWIVRCHVYDHEEFLKYVEISQSIVEKFGGSFLIRGGKQLEKETTGYERTVVVEFPDFITAKECYESNEYQKALSHINKSANRTVAIVEGLT</sequence>
<dbReference type="InterPro" id="IPR010753">
    <property type="entry name" value="DUF1330"/>
</dbReference>
<reference evidence="2 3" key="1">
    <citation type="journal article" date="2012" name="ISME J.">
        <title>Genomic insights to SAR86, an abundant and uncultivated marine bacterial lineage.</title>
        <authorList>
            <person name="Dupont C.L."/>
            <person name="Rusch D.B."/>
            <person name="Yooseph S."/>
            <person name="Lombardo M.J."/>
            <person name="Richter R.A."/>
            <person name="Valas R."/>
            <person name="Novotny M."/>
            <person name="Yee-Greenbaum J."/>
            <person name="Selengut J.D."/>
            <person name="Haft D.H."/>
            <person name="Halpern A.L."/>
            <person name="Lasken R.S."/>
            <person name="Nealson K."/>
            <person name="Friedman R."/>
            <person name="Venter J.C."/>
        </authorList>
    </citation>
    <scope>NUCLEOTIDE SEQUENCE [LARGE SCALE GENOMIC DNA]</scope>
</reference>
<dbReference type="SUPFAM" id="SSF54909">
    <property type="entry name" value="Dimeric alpha+beta barrel"/>
    <property type="match status" value="1"/>
</dbReference>
<dbReference type="HOGENOM" id="CLU_145407_3_0_6"/>
<dbReference type="EMBL" id="JH611193">
    <property type="protein sequence ID" value="EJP72408.1"/>
    <property type="molecule type" value="Genomic_DNA"/>
</dbReference>
<dbReference type="Pfam" id="PF07045">
    <property type="entry name" value="DUF1330"/>
    <property type="match status" value="1"/>
</dbReference>
<evidence type="ECO:0000259" key="1">
    <source>
        <dbReference type="Pfam" id="PF07045"/>
    </source>
</evidence>